<dbReference type="AlphaFoldDB" id="A0AAF1KPT5"/>
<protein>
    <submittedName>
        <fullName evidence="1">Uncharacterized protein</fullName>
    </submittedName>
</protein>
<dbReference type="Proteomes" id="UP001196068">
    <property type="component" value="Unassembled WGS sequence"/>
</dbReference>
<evidence type="ECO:0000313" key="1">
    <source>
        <dbReference type="EMBL" id="MBR0656473.1"/>
    </source>
</evidence>
<evidence type="ECO:0000313" key="2">
    <source>
        <dbReference type="Proteomes" id="UP001196068"/>
    </source>
</evidence>
<reference evidence="1" key="1">
    <citation type="submission" date="2020-01" db="EMBL/GenBank/DDBJ databases">
        <authorList>
            <person name="Rat A."/>
        </authorList>
    </citation>
    <scope>NUCLEOTIDE SEQUENCE</scope>
    <source>
        <strain evidence="1">LMG 28251</strain>
    </source>
</reference>
<name>A0AAF1KPT5_9PROT</name>
<accession>A0AAF1KPT5</accession>
<dbReference type="EMBL" id="JAAEDH010000018">
    <property type="protein sequence ID" value="MBR0656473.1"/>
    <property type="molecule type" value="Genomic_DNA"/>
</dbReference>
<proteinExistence type="predicted"/>
<comment type="caution">
    <text evidence="1">The sequence shown here is derived from an EMBL/GenBank/DDBJ whole genome shotgun (WGS) entry which is preliminary data.</text>
</comment>
<gene>
    <name evidence="1" type="ORF">GXW79_15435</name>
</gene>
<sequence>MGVLIVAGTLGLVVALVQKVGGGSPTAEGIALRQPAGSAIEGVSAAEGLVTIWVRRPDGDRVLLVDSKRGRVSGEIRLGE</sequence>
<keyword evidence="2" id="KW-1185">Reference proteome</keyword>
<organism evidence="1 2">
    <name type="scientific">Plastoroseomonas arctica</name>
    <dbReference type="NCBI Taxonomy" id="1509237"/>
    <lineage>
        <taxon>Bacteria</taxon>
        <taxon>Pseudomonadati</taxon>
        <taxon>Pseudomonadota</taxon>
        <taxon>Alphaproteobacteria</taxon>
        <taxon>Acetobacterales</taxon>
        <taxon>Acetobacteraceae</taxon>
        <taxon>Plastoroseomonas</taxon>
    </lineage>
</organism>
<reference evidence="1" key="2">
    <citation type="journal article" date="2021" name="Syst. Appl. Microbiol.">
        <title>Roseomonas hellenica sp. nov., isolated from roots of wild-growing Alkanna tinctoria.</title>
        <authorList>
            <person name="Rat A."/>
            <person name="Naranjo H.D."/>
            <person name="Lebbe L."/>
            <person name="Cnockaert M."/>
            <person name="Krigas N."/>
            <person name="Grigoriadou K."/>
            <person name="Maloupa E."/>
            <person name="Willems A."/>
        </authorList>
    </citation>
    <scope>NUCLEOTIDE SEQUENCE</scope>
    <source>
        <strain evidence="1">LMG 28251</strain>
    </source>
</reference>